<evidence type="ECO:0000313" key="1">
    <source>
        <dbReference type="Proteomes" id="UP000887565"/>
    </source>
</evidence>
<sequence>MAAPNIISNPIVTMTATILPRILPTVGTTITATTAMMTAMIIKATCIPPQTPITAVAIDLLPF</sequence>
<proteinExistence type="predicted"/>
<evidence type="ECO:0000313" key="2">
    <source>
        <dbReference type="WBParaSite" id="nRc.2.0.1.t07884-RA"/>
    </source>
</evidence>
<dbReference type="AlphaFoldDB" id="A0A915I362"/>
<name>A0A915I362_ROMCU</name>
<keyword evidence="1" id="KW-1185">Reference proteome</keyword>
<organism evidence="1 2">
    <name type="scientific">Romanomermis culicivorax</name>
    <name type="common">Nematode worm</name>
    <dbReference type="NCBI Taxonomy" id="13658"/>
    <lineage>
        <taxon>Eukaryota</taxon>
        <taxon>Metazoa</taxon>
        <taxon>Ecdysozoa</taxon>
        <taxon>Nematoda</taxon>
        <taxon>Enoplea</taxon>
        <taxon>Dorylaimia</taxon>
        <taxon>Mermithida</taxon>
        <taxon>Mermithoidea</taxon>
        <taxon>Mermithidae</taxon>
        <taxon>Romanomermis</taxon>
    </lineage>
</organism>
<protein>
    <submittedName>
        <fullName evidence="2">Uncharacterized protein</fullName>
    </submittedName>
</protein>
<accession>A0A915I362</accession>
<dbReference type="WBParaSite" id="nRc.2.0.1.t07884-RA">
    <property type="protein sequence ID" value="nRc.2.0.1.t07884-RA"/>
    <property type="gene ID" value="nRc.2.0.1.g07884"/>
</dbReference>
<reference evidence="2" key="1">
    <citation type="submission" date="2022-11" db="UniProtKB">
        <authorList>
            <consortium name="WormBaseParasite"/>
        </authorList>
    </citation>
    <scope>IDENTIFICATION</scope>
</reference>
<dbReference type="Proteomes" id="UP000887565">
    <property type="component" value="Unplaced"/>
</dbReference>